<dbReference type="NCBIfam" id="TIGR03187">
    <property type="entry name" value="DGQHR"/>
    <property type="match status" value="1"/>
</dbReference>
<dbReference type="InterPro" id="IPR017601">
    <property type="entry name" value="DGQHR-contain_dom"/>
</dbReference>
<comment type="caution">
    <text evidence="1">The sequence shown here is derived from an EMBL/GenBank/DDBJ whole genome shotgun (WGS) entry which is preliminary data.</text>
</comment>
<keyword evidence="2" id="KW-1185">Reference proteome</keyword>
<dbReference type="CDD" id="cd16413">
    <property type="entry name" value="DGQHR_domain"/>
    <property type="match status" value="1"/>
</dbReference>
<reference evidence="1 2" key="1">
    <citation type="submission" date="2020-08" db="EMBL/GenBank/DDBJ databases">
        <title>Genomic Encyclopedia of Type Strains, Phase IV (KMG-IV): sequencing the most valuable type-strain genomes for metagenomic binning, comparative biology and taxonomic classification.</title>
        <authorList>
            <person name="Goeker M."/>
        </authorList>
    </citation>
    <scope>NUCLEOTIDE SEQUENCE [LARGE SCALE GENOMIC DNA]</scope>
    <source>
        <strain evidence="1 2">DSM 21458</strain>
    </source>
</reference>
<name>A0A841HUQ5_9DEIO</name>
<dbReference type="Pfam" id="PF14072">
    <property type="entry name" value="DndB"/>
    <property type="match status" value="1"/>
</dbReference>
<evidence type="ECO:0000313" key="2">
    <source>
        <dbReference type="Proteomes" id="UP000569951"/>
    </source>
</evidence>
<dbReference type="InterPro" id="IPR017642">
    <property type="entry name" value="DNA_S_mod_DndB"/>
</dbReference>
<gene>
    <name evidence="1" type="ORF">HNR42_000501</name>
</gene>
<proteinExistence type="predicted"/>
<evidence type="ECO:0000313" key="1">
    <source>
        <dbReference type="EMBL" id="MBB6097087.1"/>
    </source>
</evidence>
<protein>
    <submittedName>
        <fullName evidence="1">DGQHR domain-containing protein</fullName>
    </submittedName>
</protein>
<dbReference type="RefSeq" id="WP_183984193.1">
    <property type="nucleotide sequence ID" value="NZ_JACHHG010000002.1"/>
</dbReference>
<organism evidence="1 2">
    <name type="scientific">Deinobacterium chartae</name>
    <dbReference type="NCBI Taxonomy" id="521158"/>
    <lineage>
        <taxon>Bacteria</taxon>
        <taxon>Thermotogati</taxon>
        <taxon>Deinococcota</taxon>
        <taxon>Deinococci</taxon>
        <taxon>Deinococcales</taxon>
        <taxon>Deinococcaceae</taxon>
        <taxon>Deinobacterium</taxon>
    </lineage>
</organism>
<dbReference type="EMBL" id="JACHHG010000002">
    <property type="protein sequence ID" value="MBB6097087.1"/>
    <property type="molecule type" value="Genomic_DNA"/>
</dbReference>
<dbReference type="AlphaFoldDB" id="A0A841HUQ5"/>
<dbReference type="Proteomes" id="UP000569951">
    <property type="component" value="Unassembled WGS sequence"/>
</dbReference>
<sequence length="231" mass="25669">MDSQYKCLVTHFGGTQVYTFSMRVSDIIAISYVAARGKSNEDGAVQRILNTRRVTDIKNFVLEGNEFFNTFIINWTNTDILPGFDPATGILSIKIKPLSAQILDGQHRIKGLEAAITEKPDIGQRQILVSMCIGLSTKEAAQIFLNINTEQKPVPKSLIFDLFGEVVNDQEHAINRSKDIATELNENPESPYYRYIKFPGSPRGQGLIDLSTVVSSLKDSLKPDGIFSTLI</sequence>
<accession>A0A841HUQ5</accession>